<accession>C9ZXH6</accession>
<gene>
    <name evidence="1" type="ORF">TbgDal_IX1950</name>
</gene>
<dbReference type="AlphaFoldDB" id="C9ZXH6"/>
<evidence type="ECO:0000313" key="2">
    <source>
        <dbReference type="Proteomes" id="UP000002316"/>
    </source>
</evidence>
<sequence>MFRTWRGRGSLANSCSTVSLPLELRPWKVIEIFPKCKRTPSRPSIFRDPPSPFTVLERDPLIIINTLLRELWRLSAKMRAQEGEHWAAVRIYQPCRDAEWRVRRTFGHRLQYAHAERGVDSGYCGLRETPVIFLGGTCRCAPVLDRRNATPKKTRGSGDSRGRDSVVAFPCWRYLLTLWMFGTRNKPTSDSTTPQV</sequence>
<dbReference type="VEuPathDB" id="TriTrypDB:Tbg972.9.1950"/>
<dbReference type="Proteomes" id="UP000002316">
    <property type="component" value="Chromosome 9"/>
</dbReference>
<evidence type="ECO:0000313" key="1">
    <source>
        <dbReference type="EMBL" id="CBH14120.1"/>
    </source>
</evidence>
<dbReference type="RefSeq" id="XP_011776391.1">
    <property type="nucleotide sequence ID" value="XM_011778089.1"/>
</dbReference>
<name>C9ZXH6_TRYB9</name>
<protein>
    <submittedName>
        <fullName evidence="1">Uncharacterized protein</fullName>
    </submittedName>
</protein>
<organism evidence="1 2">
    <name type="scientific">Trypanosoma brucei gambiense (strain MHOM/CI/86/DAL972)</name>
    <dbReference type="NCBI Taxonomy" id="679716"/>
    <lineage>
        <taxon>Eukaryota</taxon>
        <taxon>Discoba</taxon>
        <taxon>Euglenozoa</taxon>
        <taxon>Kinetoplastea</taxon>
        <taxon>Metakinetoplastina</taxon>
        <taxon>Trypanosomatida</taxon>
        <taxon>Trypanosomatidae</taxon>
        <taxon>Trypanosoma</taxon>
    </lineage>
</organism>
<dbReference type="GeneID" id="23860182"/>
<reference evidence="2" key="1">
    <citation type="journal article" date="2010" name="PLoS Negl. Trop. Dis.">
        <title>The genome sequence of Trypanosoma brucei gambiense, causative agent of chronic human african trypanosomiasis.</title>
        <authorList>
            <person name="Jackson A.P."/>
            <person name="Sanders M."/>
            <person name="Berry A."/>
            <person name="McQuillan J."/>
            <person name="Aslett M.A."/>
            <person name="Quail M.A."/>
            <person name="Chukualim B."/>
            <person name="Capewell P."/>
            <person name="MacLeod A."/>
            <person name="Melville S.E."/>
            <person name="Gibson W."/>
            <person name="Barry J.D."/>
            <person name="Berriman M."/>
            <person name="Hertz-Fowler C."/>
        </authorList>
    </citation>
    <scope>NUCLEOTIDE SEQUENCE [LARGE SCALE GENOMIC DNA]</scope>
    <source>
        <strain evidence="2">MHOM/CI/86/DAL972</strain>
    </source>
</reference>
<dbReference type="KEGG" id="tbg:TbgDal_IX1950"/>
<dbReference type="EMBL" id="FN554972">
    <property type="protein sequence ID" value="CBH14120.1"/>
    <property type="molecule type" value="Genomic_DNA"/>
</dbReference>
<proteinExistence type="predicted"/>